<dbReference type="Pfam" id="PF23557">
    <property type="entry name" value="TPR_leprecan"/>
    <property type="match status" value="1"/>
</dbReference>
<protein>
    <recommendedName>
        <fullName evidence="3">Leprecan-like alpha-helical domain-containing protein</fullName>
    </recommendedName>
</protein>
<evidence type="ECO:0000256" key="1">
    <source>
        <dbReference type="ARBA" id="ARBA00022729"/>
    </source>
</evidence>
<dbReference type="GO" id="GO:0030199">
    <property type="term" value="P:collagen fibril organization"/>
    <property type="evidence" value="ECO:0007669"/>
    <property type="project" value="TreeGrafter"/>
</dbReference>
<name>A0A2G9TDW5_TELCI</name>
<reference evidence="4 5" key="1">
    <citation type="submission" date="2015-09" db="EMBL/GenBank/DDBJ databases">
        <title>Draft genome of the parasitic nematode Teladorsagia circumcincta isolate WARC Sus (inbred).</title>
        <authorList>
            <person name="Mitreva M."/>
        </authorList>
    </citation>
    <scope>NUCLEOTIDE SEQUENCE [LARGE SCALE GENOMIC DNA]</scope>
    <source>
        <strain evidence="4 5">S</strain>
    </source>
</reference>
<keyword evidence="5" id="KW-1185">Reference proteome</keyword>
<dbReference type="EMBL" id="KZ382102">
    <property type="protein sequence ID" value="PIO56154.1"/>
    <property type="molecule type" value="Genomic_DNA"/>
</dbReference>
<keyword evidence="2" id="KW-0325">Glycoprotein</keyword>
<dbReference type="InterPro" id="IPR056585">
    <property type="entry name" value="Leprecan_dom"/>
</dbReference>
<dbReference type="InterPro" id="IPR052284">
    <property type="entry name" value="Collagen_mod_leprecan"/>
</dbReference>
<keyword evidence="1" id="KW-0732">Signal</keyword>
<dbReference type="GO" id="GO:0005518">
    <property type="term" value="F:collagen binding"/>
    <property type="evidence" value="ECO:0007669"/>
    <property type="project" value="TreeGrafter"/>
</dbReference>
<feature type="domain" description="Leprecan-like alpha-helical" evidence="3">
    <location>
        <begin position="3"/>
        <end position="51"/>
    </location>
</feature>
<dbReference type="AlphaFoldDB" id="A0A2G9TDW5"/>
<feature type="non-terminal residue" evidence="4">
    <location>
        <position position="51"/>
    </location>
</feature>
<dbReference type="PANTHER" id="PTHR13986">
    <property type="entry name" value="PROTEIN LYSINE HYDROXYLATION COMPLEX COMPONENT"/>
    <property type="match status" value="1"/>
</dbReference>
<evidence type="ECO:0000256" key="2">
    <source>
        <dbReference type="ARBA" id="ARBA00023180"/>
    </source>
</evidence>
<dbReference type="PANTHER" id="PTHR13986:SF8">
    <property type="entry name" value="PROLYL 3-HYDROXYLASE 1-LIKE PROTEIN"/>
    <property type="match status" value="1"/>
</dbReference>
<dbReference type="GO" id="GO:0005783">
    <property type="term" value="C:endoplasmic reticulum"/>
    <property type="evidence" value="ECO:0007669"/>
    <property type="project" value="TreeGrafter"/>
</dbReference>
<evidence type="ECO:0000313" key="5">
    <source>
        <dbReference type="Proteomes" id="UP000230423"/>
    </source>
</evidence>
<organism evidence="4 5">
    <name type="scientific">Teladorsagia circumcincta</name>
    <name type="common">Brown stomach worm</name>
    <name type="synonym">Ostertagia circumcincta</name>
    <dbReference type="NCBI Taxonomy" id="45464"/>
    <lineage>
        <taxon>Eukaryota</taxon>
        <taxon>Metazoa</taxon>
        <taxon>Ecdysozoa</taxon>
        <taxon>Nematoda</taxon>
        <taxon>Chromadorea</taxon>
        <taxon>Rhabditida</taxon>
        <taxon>Rhabditina</taxon>
        <taxon>Rhabditomorpha</taxon>
        <taxon>Strongyloidea</taxon>
        <taxon>Trichostrongylidae</taxon>
        <taxon>Teladorsagia</taxon>
    </lineage>
</organism>
<evidence type="ECO:0000259" key="3">
    <source>
        <dbReference type="Pfam" id="PF23557"/>
    </source>
</evidence>
<evidence type="ECO:0000313" key="4">
    <source>
        <dbReference type="EMBL" id="PIO56154.1"/>
    </source>
</evidence>
<dbReference type="OrthoDB" id="8517835at2759"/>
<proteinExistence type="predicted"/>
<gene>
    <name evidence="4" type="ORF">TELCIR_22451</name>
</gene>
<dbReference type="Proteomes" id="UP000230423">
    <property type="component" value="Unassembled WGS sequence"/>
</dbReference>
<sequence length="51" mass="5959">MGELRQAVQAAYTFLTQNPSDKDTLDGLEFYMQQPGYNDDMLVDLLRRPYE</sequence>
<accession>A0A2G9TDW5</accession>